<evidence type="ECO:0000256" key="11">
    <source>
        <dbReference type="ARBA" id="ARBA00038888"/>
    </source>
</evidence>
<gene>
    <name evidence="13" type="ORF">OESDEN_01644</name>
</gene>
<evidence type="ECO:0000256" key="1">
    <source>
        <dbReference type="ARBA" id="ARBA00004648"/>
    </source>
</evidence>
<dbReference type="Pfam" id="PF03200">
    <property type="entry name" value="Glyco_hydro_63"/>
    <property type="match status" value="1"/>
</dbReference>
<reference evidence="13 14" key="1">
    <citation type="submission" date="2014-03" db="EMBL/GenBank/DDBJ databases">
        <title>Draft genome of the hookworm Oesophagostomum dentatum.</title>
        <authorList>
            <person name="Mitreva M."/>
        </authorList>
    </citation>
    <scope>NUCLEOTIDE SEQUENCE [LARGE SCALE GENOMIC DNA]</scope>
    <source>
        <strain evidence="13 14">OD-Hann</strain>
    </source>
</reference>
<dbReference type="Proteomes" id="UP000053660">
    <property type="component" value="Unassembled WGS sequence"/>
</dbReference>
<evidence type="ECO:0000259" key="12">
    <source>
        <dbReference type="Pfam" id="PF03200"/>
    </source>
</evidence>
<sequence>MALGSRVMDRLAQLYEEDKSKNKYTAEATTFADFNELLRLHWSKEKKAFFDYGRHSDKVKLIRKPIKGVPDQFLVERSVVNKPRVGFVDDVFGYNSLFPLMLRLVPHESEQMGHILDKLVDPEEYHLDLRCWMALGSRVMDRLAQLYEEDKSKTSTRLKPQLLPTLMNSCVFTGAFFDYGRHSDKVKLIRKPIKGVPDQFLVERSVVNKPRVGFVDDVFGYNSLFPLMLRLVPHESEQMGHILDKLVDPELLWTNYGLRSVARSSPYYAARNTEHDPPYWRGYIWVNANYMVLSALKHYASLPGPHQDKSQSTFTALRQNLVVNMARVCFLLFVSVVCSIS</sequence>
<dbReference type="EC" id="3.2.1.106" evidence="11"/>
<keyword evidence="3" id="KW-0812">Transmembrane</keyword>
<dbReference type="Gene3D" id="1.50.10.10">
    <property type="match status" value="2"/>
</dbReference>
<evidence type="ECO:0000256" key="8">
    <source>
        <dbReference type="ARBA" id="ARBA00023136"/>
    </source>
</evidence>
<dbReference type="GO" id="GO:0004573">
    <property type="term" value="F:Glc3Man9GlcNAc2 oligosaccharide glucosidase activity"/>
    <property type="evidence" value="ECO:0007669"/>
    <property type="project" value="UniProtKB-EC"/>
</dbReference>
<evidence type="ECO:0000313" key="13">
    <source>
        <dbReference type="EMBL" id="KHJ98376.1"/>
    </source>
</evidence>
<dbReference type="GO" id="GO:0005789">
    <property type="term" value="C:endoplasmic reticulum membrane"/>
    <property type="evidence" value="ECO:0007669"/>
    <property type="project" value="UniProtKB-SubCell"/>
</dbReference>
<keyword evidence="8" id="KW-0472">Membrane</keyword>
<proteinExistence type="inferred from homology"/>
<accession>A0A0B1TQI2</accession>
<evidence type="ECO:0000256" key="4">
    <source>
        <dbReference type="ARBA" id="ARBA00022801"/>
    </source>
</evidence>
<keyword evidence="10" id="KW-0326">Glycosidase</keyword>
<dbReference type="InterPro" id="IPR031335">
    <property type="entry name" value="Glyco_hydro_63_C"/>
</dbReference>
<organism evidence="13 14">
    <name type="scientific">Oesophagostomum dentatum</name>
    <name type="common">Nodular worm</name>
    <dbReference type="NCBI Taxonomy" id="61180"/>
    <lineage>
        <taxon>Eukaryota</taxon>
        <taxon>Metazoa</taxon>
        <taxon>Ecdysozoa</taxon>
        <taxon>Nematoda</taxon>
        <taxon>Chromadorea</taxon>
        <taxon>Rhabditida</taxon>
        <taxon>Rhabditina</taxon>
        <taxon>Rhabditomorpha</taxon>
        <taxon>Strongyloidea</taxon>
        <taxon>Strongylidae</taxon>
        <taxon>Oesophagostomum</taxon>
    </lineage>
</organism>
<dbReference type="InterPro" id="IPR012341">
    <property type="entry name" value="6hp_glycosidase-like_sf"/>
</dbReference>
<evidence type="ECO:0000256" key="2">
    <source>
        <dbReference type="ARBA" id="ARBA00010833"/>
    </source>
</evidence>
<comment type="subcellular location">
    <subcellularLocation>
        <location evidence="1">Endoplasmic reticulum membrane</location>
        <topology evidence="1">Single-pass type II membrane protein</topology>
    </subcellularLocation>
</comment>
<dbReference type="SUPFAM" id="SSF48208">
    <property type="entry name" value="Six-hairpin glycosidases"/>
    <property type="match status" value="2"/>
</dbReference>
<dbReference type="InterPro" id="IPR008928">
    <property type="entry name" value="6-hairpin_glycosidase_sf"/>
</dbReference>
<evidence type="ECO:0000256" key="7">
    <source>
        <dbReference type="ARBA" id="ARBA00022989"/>
    </source>
</evidence>
<keyword evidence="9" id="KW-0325">Glycoprotein</keyword>
<keyword evidence="5" id="KW-0256">Endoplasmic reticulum</keyword>
<dbReference type="PANTHER" id="PTHR10412">
    <property type="entry name" value="MANNOSYL-OLIGOSACCHARIDE GLUCOSIDASE"/>
    <property type="match status" value="1"/>
</dbReference>
<keyword evidence="7" id="KW-1133">Transmembrane helix</keyword>
<keyword evidence="14" id="KW-1185">Reference proteome</keyword>
<keyword evidence="4" id="KW-0378">Hydrolase</keyword>
<name>A0A0B1TQI2_OESDE</name>
<evidence type="ECO:0000256" key="6">
    <source>
        <dbReference type="ARBA" id="ARBA00022968"/>
    </source>
</evidence>
<dbReference type="GO" id="GO:0009311">
    <property type="term" value="P:oligosaccharide metabolic process"/>
    <property type="evidence" value="ECO:0007669"/>
    <property type="project" value="InterPro"/>
</dbReference>
<evidence type="ECO:0000256" key="5">
    <source>
        <dbReference type="ARBA" id="ARBA00022824"/>
    </source>
</evidence>
<dbReference type="GO" id="GO:0006487">
    <property type="term" value="P:protein N-linked glycosylation"/>
    <property type="evidence" value="ECO:0007669"/>
    <property type="project" value="TreeGrafter"/>
</dbReference>
<evidence type="ECO:0000313" key="14">
    <source>
        <dbReference type="Proteomes" id="UP000053660"/>
    </source>
</evidence>
<protein>
    <recommendedName>
        <fullName evidence="11">mannosyl-oligosaccharide glucosidase</fullName>
        <ecNumber evidence="11">3.2.1.106</ecNumber>
    </recommendedName>
</protein>
<keyword evidence="6" id="KW-0735">Signal-anchor</keyword>
<evidence type="ECO:0000256" key="9">
    <source>
        <dbReference type="ARBA" id="ARBA00023180"/>
    </source>
</evidence>
<dbReference type="PANTHER" id="PTHR10412:SF11">
    <property type="entry name" value="MANNOSYL-OLIGOSACCHARIDE GLUCOSIDASE"/>
    <property type="match status" value="1"/>
</dbReference>
<evidence type="ECO:0000256" key="10">
    <source>
        <dbReference type="ARBA" id="ARBA00023295"/>
    </source>
</evidence>
<dbReference type="InterPro" id="IPR004888">
    <property type="entry name" value="Glycoside_hydrolase_63"/>
</dbReference>
<comment type="similarity">
    <text evidence="2">Belongs to the glycosyl hydrolase 63 family.</text>
</comment>
<feature type="domain" description="Glycosyl hydrolase family 63 C-terminal" evidence="12">
    <location>
        <begin position="122"/>
        <end position="327"/>
    </location>
</feature>
<dbReference type="EMBL" id="KN549320">
    <property type="protein sequence ID" value="KHJ98376.1"/>
    <property type="molecule type" value="Genomic_DNA"/>
</dbReference>
<evidence type="ECO:0000256" key="3">
    <source>
        <dbReference type="ARBA" id="ARBA00022692"/>
    </source>
</evidence>
<dbReference type="OrthoDB" id="5865149at2759"/>
<dbReference type="AlphaFoldDB" id="A0A0B1TQI2"/>